<reference evidence="7" key="1">
    <citation type="submission" date="2015-03" db="EMBL/GenBank/DDBJ databases">
        <authorList>
            <person name="Ferrari E."/>
            <person name="Walter M.C."/>
            <person name="Huptas C."/>
            <person name="Scherer S."/>
            <person name="Mueller-Herbst S."/>
        </authorList>
    </citation>
    <scope>NUCLEOTIDE SEQUENCE [LARGE SCALE GENOMIC DNA]</scope>
    <source>
        <strain evidence="7">LWP01</strain>
    </source>
</reference>
<dbReference type="PIRSF" id="PIRSF000521">
    <property type="entry name" value="Transaminase_4ab_Lys_Orn"/>
    <property type="match status" value="1"/>
</dbReference>
<accession>A0A1S7FVD5</accession>
<dbReference type="GO" id="GO:0003992">
    <property type="term" value="F:N2-acetyl-L-ornithine:2-oxoglutarate 5-aminotransferase activity"/>
    <property type="evidence" value="ECO:0007669"/>
    <property type="project" value="UniProtKB-UniRule"/>
</dbReference>
<dbReference type="GO" id="GO:0006526">
    <property type="term" value="P:L-arginine biosynthetic process"/>
    <property type="evidence" value="ECO:0007669"/>
    <property type="project" value="UniProtKB-UniRule"/>
</dbReference>
<dbReference type="InterPro" id="IPR005814">
    <property type="entry name" value="Aminotrans_3"/>
</dbReference>
<name>A0A1S7FVD5_9LIST</name>
<feature type="binding site" evidence="5">
    <location>
        <position position="124"/>
    </location>
    <ligand>
        <name>N(2)-acetyl-L-ornithine</name>
        <dbReference type="ChEBI" id="CHEBI:57805"/>
    </ligand>
</feature>
<evidence type="ECO:0000313" key="7">
    <source>
        <dbReference type="Proteomes" id="UP000223060"/>
    </source>
</evidence>
<dbReference type="InterPro" id="IPR015421">
    <property type="entry name" value="PyrdxlP-dep_Trfase_major"/>
</dbReference>
<organism evidence="6 7">
    <name type="scientific">Listeria weihenstephanensis</name>
    <dbReference type="NCBI Taxonomy" id="1006155"/>
    <lineage>
        <taxon>Bacteria</taxon>
        <taxon>Bacillati</taxon>
        <taxon>Bacillota</taxon>
        <taxon>Bacilli</taxon>
        <taxon>Bacillales</taxon>
        <taxon>Listeriaceae</taxon>
        <taxon>Listeria</taxon>
    </lineage>
</organism>
<keyword evidence="4 5" id="KW-0663">Pyridoxal phosphate</keyword>
<keyword evidence="7" id="KW-1185">Reference proteome</keyword>
<dbReference type="InterPro" id="IPR015422">
    <property type="entry name" value="PyrdxlP-dep_Trfase_small"/>
</dbReference>
<dbReference type="UniPathway" id="UPA00068">
    <property type="reaction ID" value="UER00109"/>
</dbReference>
<keyword evidence="2 5" id="KW-0028">Amino-acid biosynthesis</keyword>
<dbReference type="GO" id="GO:0042802">
    <property type="term" value="F:identical protein binding"/>
    <property type="evidence" value="ECO:0007669"/>
    <property type="project" value="TreeGrafter"/>
</dbReference>
<evidence type="ECO:0000256" key="5">
    <source>
        <dbReference type="HAMAP-Rule" id="MF_01107"/>
    </source>
</evidence>
<comment type="cofactor">
    <cofactor evidence="5">
        <name>pyridoxal 5'-phosphate</name>
        <dbReference type="ChEBI" id="CHEBI:597326"/>
    </cofactor>
    <text evidence="5">Binds 1 pyridoxal phosphate per subunit.</text>
</comment>
<dbReference type="Proteomes" id="UP000223060">
    <property type="component" value="Chromosome"/>
</dbReference>
<proteinExistence type="inferred from homology"/>
<dbReference type="EC" id="2.6.1.11" evidence="5"/>
<dbReference type="Pfam" id="PF00202">
    <property type="entry name" value="Aminotran_3"/>
    <property type="match status" value="1"/>
</dbReference>
<dbReference type="PANTHER" id="PTHR11986">
    <property type="entry name" value="AMINOTRANSFERASE CLASS III"/>
    <property type="match status" value="1"/>
</dbReference>
<evidence type="ECO:0000256" key="4">
    <source>
        <dbReference type="ARBA" id="ARBA00022898"/>
    </source>
</evidence>
<dbReference type="NCBIfam" id="NF002325">
    <property type="entry name" value="PRK01278.1"/>
    <property type="match status" value="1"/>
</dbReference>
<dbReference type="HAMAP" id="MF_01107">
    <property type="entry name" value="ArgD_aminotrans_3"/>
    <property type="match status" value="1"/>
</dbReference>
<dbReference type="Gene3D" id="3.40.640.10">
    <property type="entry name" value="Type I PLP-dependent aspartate aminotransferase-like (Major domain)"/>
    <property type="match status" value="1"/>
</dbReference>
<feature type="binding site" evidence="5">
    <location>
        <position position="121"/>
    </location>
    <ligand>
        <name>pyridoxal 5'-phosphate</name>
        <dbReference type="ChEBI" id="CHEBI:597326"/>
    </ligand>
</feature>
<feature type="binding site" evidence="5">
    <location>
        <position position="263"/>
    </location>
    <ligand>
        <name>N(2)-acetyl-L-ornithine</name>
        <dbReference type="ChEBI" id="CHEBI:57805"/>
    </ligand>
</feature>
<comment type="pathway">
    <text evidence="5">Amino-acid biosynthesis; L-arginine biosynthesis; N(2)-acetyl-L-ornithine from L-glutamate: step 4/4.</text>
</comment>
<feature type="modified residue" description="N6-(pyridoxal phosphate)lysine" evidence="5">
    <location>
        <position position="235"/>
    </location>
</feature>
<evidence type="ECO:0000256" key="1">
    <source>
        <dbReference type="ARBA" id="ARBA00022576"/>
    </source>
</evidence>
<evidence type="ECO:0000256" key="2">
    <source>
        <dbReference type="ARBA" id="ARBA00022605"/>
    </source>
</evidence>
<comment type="similarity">
    <text evidence="5">Belongs to the class-III pyridoxal-phosphate-dependent aminotransferase family. ArgD subfamily.</text>
</comment>
<dbReference type="Gene3D" id="3.90.1150.10">
    <property type="entry name" value="Aspartate Aminotransferase, domain 1"/>
    <property type="match status" value="1"/>
</dbReference>
<dbReference type="CDD" id="cd00610">
    <property type="entry name" value="OAT_like"/>
    <property type="match status" value="1"/>
</dbReference>
<dbReference type="NCBIfam" id="NF002797">
    <property type="entry name" value="PRK02936.1"/>
    <property type="match status" value="1"/>
</dbReference>
<dbReference type="EMBL" id="CP011102">
    <property type="protein sequence ID" value="AQY51340.1"/>
    <property type="molecule type" value="Genomic_DNA"/>
</dbReference>
<dbReference type="NCBIfam" id="TIGR00707">
    <property type="entry name" value="argD"/>
    <property type="match status" value="1"/>
</dbReference>
<dbReference type="InterPro" id="IPR004636">
    <property type="entry name" value="AcOrn/SuccOrn_fam"/>
</dbReference>
<dbReference type="PROSITE" id="PS00600">
    <property type="entry name" value="AA_TRANSFER_CLASS_3"/>
    <property type="match status" value="1"/>
</dbReference>
<comment type="miscellaneous">
    <text evidence="5">May also have succinyldiaminopimelate aminotransferase activity, thus carrying out the corresponding step in lysine biosynthesis.</text>
</comment>
<dbReference type="KEGG" id="lwi:UE46_09915"/>
<dbReference type="PANTHER" id="PTHR11986:SF79">
    <property type="entry name" value="ACETYLORNITHINE AMINOTRANSFERASE, MITOCHONDRIAL"/>
    <property type="match status" value="1"/>
</dbReference>
<keyword evidence="5" id="KW-0055">Arginine biosynthesis</keyword>
<dbReference type="RefSeq" id="WP_036061528.1">
    <property type="nucleotide sequence ID" value="NZ_CP011102.1"/>
</dbReference>
<dbReference type="AlphaFoldDB" id="A0A1S7FVD5"/>
<gene>
    <name evidence="5 6" type="primary">argD</name>
    <name evidence="6" type="ORF">UE46_09915</name>
</gene>
<evidence type="ECO:0000313" key="6">
    <source>
        <dbReference type="EMBL" id="AQY51340.1"/>
    </source>
</evidence>
<dbReference type="FunFam" id="3.40.640.10:FF:000004">
    <property type="entry name" value="Acetylornithine aminotransferase"/>
    <property type="match status" value="1"/>
</dbReference>
<dbReference type="SUPFAM" id="SSF53383">
    <property type="entry name" value="PLP-dependent transferases"/>
    <property type="match status" value="1"/>
</dbReference>
<dbReference type="InterPro" id="IPR015424">
    <property type="entry name" value="PyrdxlP-dep_Trfase"/>
</dbReference>
<feature type="binding site" evidence="5">
    <location>
        <position position="264"/>
    </location>
    <ligand>
        <name>pyridoxal 5'-phosphate</name>
        <dbReference type="ChEBI" id="CHEBI:597326"/>
    </ligand>
</feature>
<feature type="binding site" evidence="5">
    <location>
        <begin position="94"/>
        <end position="95"/>
    </location>
    <ligand>
        <name>pyridoxal 5'-phosphate</name>
        <dbReference type="ChEBI" id="CHEBI:597326"/>
    </ligand>
</feature>
<comment type="subcellular location">
    <subcellularLocation>
        <location evidence="5">Cytoplasm</location>
    </subcellularLocation>
</comment>
<dbReference type="InterPro" id="IPR050103">
    <property type="entry name" value="Class-III_PLP-dep_AT"/>
</dbReference>
<sequence>MSDLFPTYAKFPIEIVEGKGTVVKDANGKAYLDFTSGIAVCNLGHCHDEVLASVQNQLGQIWHTSNLFESSIQEQVATKLIAGVDRAVFFCNSGAEANEAALKLAKKHTGCDEIITFKQSFHGRTIATMTATGQGKIHDGFGALLPGFTYLPYNDLAALKNMISGKTAAVMLEVIQGEGGVLPATTEFLVGASELCQKNGALLIIDEVQTGMGRTGKRFAFEHAGIEPDIFTLAKGLGNGLPVGAMVGKAELAETFGPGVHGSTFGGNKIAMAAAETVIDIIFDDDFLAGVTEKGVYFKELLTEKIAANIVEIRGDGLMLGIELETEAGSVVKALQEIGLLTLTAGPNVLRILPPLTVTKIELEQAANLIASVLIKQEVGMK</sequence>
<keyword evidence="3 5" id="KW-0808">Transferase</keyword>
<dbReference type="GO" id="GO:0005737">
    <property type="term" value="C:cytoplasm"/>
    <property type="evidence" value="ECO:0007669"/>
    <property type="project" value="UniProtKB-SubCell"/>
</dbReference>
<dbReference type="InterPro" id="IPR049704">
    <property type="entry name" value="Aminotrans_3_PPA_site"/>
</dbReference>
<feature type="binding site" evidence="5">
    <location>
        <begin position="206"/>
        <end position="209"/>
    </location>
    <ligand>
        <name>pyridoxal 5'-phosphate</name>
        <dbReference type="ChEBI" id="CHEBI:597326"/>
    </ligand>
</feature>
<comment type="subunit">
    <text evidence="5">Homodimer.</text>
</comment>
<evidence type="ECO:0000256" key="3">
    <source>
        <dbReference type="ARBA" id="ARBA00022679"/>
    </source>
</evidence>
<keyword evidence="5" id="KW-0963">Cytoplasm</keyword>
<dbReference type="GO" id="GO:0030170">
    <property type="term" value="F:pyridoxal phosphate binding"/>
    <property type="evidence" value="ECO:0007669"/>
    <property type="project" value="InterPro"/>
</dbReference>
<keyword evidence="1 5" id="KW-0032">Aminotransferase</keyword>
<comment type="catalytic activity">
    <reaction evidence="5">
        <text>N(2)-acetyl-L-ornithine + 2-oxoglutarate = N-acetyl-L-glutamate 5-semialdehyde + L-glutamate</text>
        <dbReference type="Rhea" id="RHEA:18049"/>
        <dbReference type="ChEBI" id="CHEBI:16810"/>
        <dbReference type="ChEBI" id="CHEBI:29123"/>
        <dbReference type="ChEBI" id="CHEBI:29985"/>
        <dbReference type="ChEBI" id="CHEBI:57805"/>
        <dbReference type="EC" id="2.6.1.11"/>
    </reaction>
</comment>
<protein>
    <recommendedName>
        <fullName evidence="5">Acetylornithine aminotransferase</fullName>
        <shortName evidence="5">ACOAT</shortName>
        <ecNumber evidence="5">2.6.1.11</ecNumber>
    </recommendedName>
</protein>